<evidence type="ECO:0000256" key="1">
    <source>
        <dbReference type="SAM" id="Phobius"/>
    </source>
</evidence>
<accession>A0A239P5A1</accession>
<gene>
    <name evidence="2" type="ORF">SAMN05421812_11431</name>
</gene>
<dbReference type="Pfam" id="PF11755">
    <property type="entry name" value="DUF3311"/>
    <property type="match status" value="1"/>
</dbReference>
<proteinExistence type="predicted"/>
<keyword evidence="1" id="KW-0812">Transmembrane</keyword>
<reference evidence="2 3" key="1">
    <citation type="submission" date="2017-06" db="EMBL/GenBank/DDBJ databases">
        <authorList>
            <person name="Kim H.J."/>
            <person name="Triplett B.A."/>
        </authorList>
    </citation>
    <scope>NUCLEOTIDE SEQUENCE [LARGE SCALE GENOMIC DNA]</scope>
    <source>
        <strain evidence="2 3">CGMCC 4.5593</strain>
    </source>
</reference>
<dbReference type="InterPro" id="IPR021741">
    <property type="entry name" value="DUF3311"/>
</dbReference>
<keyword evidence="1" id="KW-1133">Transmembrane helix</keyword>
<sequence length="71" mass="8438">MARRARASRIWYLLLVPPTVAPLLTPLYNRIEPTLWGLPFFYWYQLMCAVLAMVLITLVHVATRERRHGWQ</sequence>
<dbReference type="EMBL" id="FZPH01000014">
    <property type="protein sequence ID" value="SNT62285.1"/>
    <property type="molecule type" value="Genomic_DNA"/>
</dbReference>
<dbReference type="AlphaFoldDB" id="A0A239P5A1"/>
<protein>
    <submittedName>
        <fullName evidence="2">Uncharacterized protein</fullName>
    </submittedName>
</protein>
<feature type="transmembrane region" description="Helical" evidence="1">
    <location>
        <begin position="41"/>
        <end position="62"/>
    </location>
</feature>
<name>A0A239P5A1_9ACTN</name>
<organism evidence="2 3">
    <name type="scientific">Asanoa hainanensis</name>
    <dbReference type="NCBI Taxonomy" id="560556"/>
    <lineage>
        <taxon>Bacteria</taxon>
        <taxon>Bacillati</taxon>
        <taxon>Actinomycetota</taxon>
        <taxon>Actinomycetes</taxon>
        <taxon>Micromonosporales</taxon>
        <taxon>Micromonosporaceae</taxon>
        <taxon>Asanoa</taxon>
    </lineage>
</organism>
<keyword evidence="1" id="KW-0472">Membrane</keyword>
<keyword evidence="3" id="KW-1185">Reference proteome</keyword>
<dbReference type="OrthoDB" id="123261at2"/>
<dbReference type="Proteomes" id="UP000198362">
    <property type="component" value="Unassembled WGS sequence"/>
</dbReference>
<dbReference type="RefSeq" id="WP_089253958.1">
    <property type="nucleotide sequence ID" value="NZ_FZPH01000014.1"/>
</dbReference>
<evidence type="ECO:0000313" key="3">
    <source>
        <dbReference type="Proteomes" id="UP000198362"/>
    </source>
</evidence>
<feature type="transmembrane region" description="Helical" evidence="1">
    <location>
        <begin position="12"/>
        <end position="29"/>
    </location>
</feature>
<evidence type="ECO:0000313" key="2">
    <source>
        <dbReference type="EMBL" id="SNT62285.1"/>
    </source>
</evidence>